<evidence type="ECO:0000313" key="7">
    <source>
        <dbReference type="EMBL" id="QNT04487.1"/>
    </source>
</evidence>
<feature type="transmembrane region" description="Helical" evidence="6">
    <location>
        <begin position="257"/>
        <end position="284"/>
    </location>
</feature>
<dbReference type="GO" id="GO:0005886">
    <property type="term" value="C:plasma membrane"/>
    <property type="evidence" value="ECO:0007669"/>
    <property type="project" value="UniProtKB-SubCell"/>
</dbReference>
<dbReference type="InterPro" id="IPR001851">
    <property type="entry name" value="ABC_transp_permease"/>
</dbReference>
<evidence type="ECO:0000256" key="2">
    <source>
        <dbReference type="ARBA" id="ARBA00022475"/>
    </source>
</evidence>
<dbReference type="CDD" id="cd06581">
    <property type="entry name" value="TM_PBP1_LivM_like"/>
    <property type="match status" value="1"/>
</dbReference>
<keyword evidence="8" id="KW-1185">Reference proteome</keyword>
<dbReference type="Pfam" id="PF02653">
    <property type="entry name" value="BPD_transp_2"/>
    <property type="match status" value="1"/>
</dbReference>
<feature type="transmembrane region" description="Helical" evidence="6">
    <location>
        <begin position="101"/>
        <end position="121"/>
    </location>
</feature>
<feature type="transmembrane region" description="Helical" evidence="6">
    <location>
        <begin position="173"/>
        <end position="191"/>
    </location>
</feature>
<comment type="subcellular location">
    <subcellularLocation>
        <location evidence="1">Cell inner membrane</location>
        <topology evidence="1">Multi-pass membrane protein</topology>
    </subcellularLocation>
</comment>
<feature type="transmembrane region" description="Helical" evidence="6">
    <location>
        <begin position="20"/>
        <end position="41"/>
    </location>
</feature>
<evidence type="ECO:0000256" key="6">
    <source>
        <dbReference type="SAM" id="Phobius"/>
    </source>
</evidence>
<dbReference type="KEGG" id="mard:IBG28_12215"/>
<keyword evidence="4 6" id="KW-1133">Transmembrane helix</keyword>
<keyword evidence="3 6" id="KW-0812">Transmembrane</keyword>
<feature type="transmembrane region" description="Helical" evidence="6">
    <location>
        <begin position="222"/>
        <end position="245"/>
    </location>
</feature>
<gene>
    <name evidence="7" type="ORF">IBG28_12215</name>
</gene>
<evidence type="ECO:0000256" key="1">
    <source>
        <dbReference type="ARBA" id="ARBA00004429"/>
    </source>
</evidence>
<dbReference type="Proteomes" id="UP000516370">
    <property type="component" value="Chromosome"/>
</dbReference>
<dbReference type="PANTHER" id="PTHR30482:SF17">
    <property type="entry name" value="ABC TRANSPORTER ATP-BINDING PROTEIN"/>
    <property type="match status" value="1"/>
</dbReference>
<evidence type="ECO:0000313" key="8">
    <source>
        <dbReference type="Proteomes" id="UP000516370"/>
    </source>
</evidence>
<dbReference type="GO" id="GO:0015658">
    <property type="term" value="F:branched-chain amino acid transmembrane transporter activity"/>
    <property type="evidence" value="ECO:0007669"/>
    <property type="project" value="InterPro"/>
</dbReference>
<evidence type="ECO:0000256" key="5">
    <source>
        <dbReference type="ARBA" id="ARBA00023136"/>
    </source>
</evidence>
<dbReference type="AlphaFoldDB" id="A0A7H1J1X1"/>
<sequence>MKQFVQVNSAAFTTERWYQVGRPALLMGALLLVVLATVPFWSSGLVVDKLTTLFVYILLAVMWNLLAGYAGLVSVGQQAFFGLGAYFALRLVEMGMSPYPAFFVGALGCAVIALFISVFALRFKDGEFAIAMWVTAEVIRILVMFDPIVQGETGTSLLVMNQYEPEFRRNSNFWFGLVAMAGMLGLVLWLINSRIGAAAQAIRDDEEAANSVGIRVMRVKQIIFVVAAFGCALAGAIWLASSVTFQPRTYFGVQWTVFMLFMVLVGGLRTFEGPIIGAIAFFLLQEFLGDYGVWYLSGLGVVAILFALYVPNGIWGELQQRRGLHLLPTGVRLKLMKKD</sequence>
<proteinExistence type="predicted"/>
<feature type="transmembrane region" description="Helical" evidence="6">
    <location>
        <begin position="128"/>
        <end position="149"/>
    </location>
</feature>
<feature type="transmembrane region" description="Helical" evidence="6">
    <location>
        <begin position="291"/>
        <end position="310"/>
    </location>
</feature>
<dbReference type="RefSeq" id="WP_111607212.1">
    <property type="nucleotide sequence ID" value="NZ_BMLJ01000011.1"/>
</dbReference>
<evidence type="ECO:0000256" key="4">
    <source>
        <dbReference type="ARBA" id="ARBA00022989"/>
    </source>
</evidence>
<protein>
    <submittedName>
        <fullName evidence="7">Branched-chain amino acid ABC transporter permease</fullName>
    </submittedName>
</protein>
<organism evidence="7 8">
    <name type="scientific">Marinomonas arctica</name>
    <dbReference type="NCBI Taxonomy" id="383750"/>
    <lineage>
        <taxon>Bacteria</taxon>
        <taxon>Pseudomonadati</taxon>
        <taxon>Pseudomonadota</taxon>
        <taxon>Gammaproteobacteria</taxon>
        <taxon>Oceanospirillales</taxon>
        <taxon>Oceanospirillaceae</taxon>
        <taxon>Marinomonas</taxon>
    </lineage>
</organism>
<reference evidence="7 8" key="1">
    <citation type="submission" date="2020-09" db="EMBL/GenBank/DDBJ databases">
        <title>Complete genome sequence of an Arctic sea ice bacterium Marinomonas arctica BSI20414.</title>
        <authorList>
            <person name="Liao L."/>
            <person name="Chen B."/>
        </authorList>
    </citation>
    <scope>NUCLEOTIDE SEQUENCE [LARGE SCALE GENOMIC DNA]</scope>
    <source>
        <strain evidence="7 8">BSI20414</strain>
    </source>
</reference>
<evidence type="ECO:0000256" key="3">
    <source>
        <dbReference type="ARBA" id="ARBA00022692"/>
    </source>
</evidence>
<keyword evidence="2" id="KW-1003">Cell membrane</keyword>
<name>A0A7H1J1X1_9GAMM</name>
<dbReference type="EMBL" id="CP061081">
    <property type="protein sequence ID" value="QNT04487.1"/>
    <property type="molecule type" value="Genomic_DNA"/>
</dbReference>
<dbReference type="PANTHER" id="PTHR30482">
    <property type="entry name" value="HIGH-AFFINITY BRANCHED-CHAIN AMINO ACID TRANSPORT SYSTEM PERMEASE"/>
    <property type="match status" value="1"/>
</dbReference>
<accession>A0A7H1J1X1</accession>
<dbReference type="OrthoDB" id="9034298at2"/>
<keyword evidence="5 6" id="KW-0472">Membrane</keyword>
<feature type="transmembrane region" description="Helical" evidence="6">
    <location>
        <begin position="53"/>
        <end position="81"/>
    </location>
</feature>
<dbReference type="InterPro" id="IPR043428">
    <property type="entry name" value="LivM-like"/>
</dbReference>